<dbReference type="GO" id="GO:0009378">
    <property type="term" value="F:four-way junction helicase activity"/>
    <property type="evidence" value="ECO:0007669"/>
    <property type="project" value="TreeGrafter"/>
</dbReference>
<dbReference type="AlphaFoldDB" id="A0A1H1M909"/>
<dbReference type="STRING" id="546871.SAMN04488543_0574"/>
<evidence type="ECO:0000256" key="8">
    <source>
        <dbReference type="ARBA" id="ARBA00034808"/>
    </source>
</evidence>
<protein>
    <recommendedName>
        <fullName evidence="8">DNA 3'-5' helicase</fullName>
        <ecNumber evidence="8">5.6.2.4</ecNumber>
    </recommendedName>
</protein>
<dbReference type="GO" id="GO:0016787">
    <property type="term" value="F:hydrolase activity"/>
    <property type="evidence" value="ECO:0007669"/>
    <property type="project" value="UniProtKB-KW"/>
</dbReference>
<sequence length="719" mass="76855">MGLWPTVVPSRVLGLVHRPGGGASDGGAGGQTAGMPAATQRTPAADVLGRVITTMAGPDARPREDQVRAVEELVERNQKVLVVQATGWGKSAVYWAATAALRERGAGPTLVVSPLLALMRDQISAAERAGLRAATVNSTNIDDWARVMSELRAGETDVLLISPERLSNPVFAAQLPELLGSCGMLVIDEAHCVSDWGFDFRPDYQRLTRTLLALAPGTPVLATTATANERVTADVAAQLGEQTVTLRGSLARASLTLAVVPQLTVLQRYAWVAEALRSLPGSGIVYVLTVAETERVTGFLREQGLDVAAYSGQTPNREELEDRLRANQVKALVATSALGMGYDKPDLAFCVHLGSPGSPVAYYQQVGRAGRALDDALAVLVPAEADERIWEYFATAGIPDEHQVERILDALGEEPQTVPALEAATGLRRGKLESTLKILAVDEAVERRAGGWVATGQAWYFDEAKWAALRKVRAAEADLMRSYAHGEGCLMRFLQQALDDPDPRPCGRCSVCTGRLPAPGAEPDPEIVAAAARFFRGQDVIVEPRKIWASGLPDRKGKIGFLAPGRALAFADDPAWAEELGRMWQRDAPASPEVLAAMVEVLKRWSKTWQRPVAVVPMPSRSYPTLIGSVAEHLARIGRLPLVDALAVSGPAPAVDASSSTRAQDLLRTTTLHPDVSFDGPVLLVDDRIRSRWTLTVAGSLLAGAGATAVLPLALHQLP</sequence>
<evidence type="ECO:0000256" key="4">
    <source>
        <dbReference type="ARBA" id="ARBA00022840"/>
    </source>
</evidence>
<dbReference type="GO" id="GO:0030894">
    <property type="term" value="C:replisome"/>
    <property type="evidence" value="ECO:0007669"/>
    <property type="project" value="TreeGrafter"/>
</dbReference>
<evidence type="ECO:0000256" key="1">
    <source>
        <dbReference type="ARBA" id="ARBA00005446"/>
    </source>
</evidence>
<evidence type="ECO:0000256" key="6">
    <source>
        <dbReference type="ARBA" id="ARBA00023235"/>
    </source>
</evidence>
<evidence type="ECO:0000256" key="3">
    <source>
        <dbReference type="ARBA" id="ARBA00022801"/>
    </source>
</evidence>
<dbReference type="InterPro" id="IPR029057">
    <property type="entry name" value="PRTase-like"/>
</dbReference>
<dbReference type="EC" id="5.6.2.4" evidence="8"/>
<dbReference type="GO" id="GO:0005524">
    <property type="term" value="F:ATP binding"/>
    <property type="evidence" value="ECO:0007669"/>
    <property type="project" value="UniProtKB-KW"/>
</dbReference>
<keyword evidence="6" id="KW-0413">Isomerase</keyword>
<evidence type="ECO:0000256" key="7">
    <source>
        <dbReference type="ARBA" id="ARBA00034617"/>
    </source>
</evidence>
<evidence type="ECO:0000313" key="14">
    <source>
        <dbReference type="Proteomes" id="UP000199092"/>
    </source>
</evidence>
<dbReference type="PANTHER" id="PTHR13710:SF105">
    <property type="entry name" value="ATP-DEPENDENT DNA HELICASE Q1"/>
    <property type="match status" value="1"/>
</dbReference>
<keyword evidence="2" id="KW-0547">Nucleotide-binding</keyword>
<dbReference type="Pfam" id="PF00270">
    <property type="entry name" value="DEAD"/>
    <property type="match status" value="1"/>
</dbReference>
<dbReference type="GO" id="GO:0043590">
    <property type="term" value="C:bacterial nucleoid"/>
    <property type="evidence" value="ECO:0007669"/>
    <property type="project" value="TreeGrafter"/>
</dbReference>
<dbReference type="GO" id="GO:0003677">
    <property type="term" value="F:DNA binding"/>
    <property type="evidence" value="ECO:0007669"/>
    <property type="project" value="UniProtKB-KW"/>
</dbReference>
<dbReference type="SUPFAM" id="SSF53271">
    <property type="entry name" value="PRTase-like"/>
    <property type="match status" value="1"/>
</dbReference>
<gene>
    <name evidence="13" type="ORF">SAMN04488543_0574</name>
</gene>
<evidence type="ECO:0000256" key="5">
    <source>
        <dbReference type="ARBA" id="ARBA00023125"/>
    </source>
</evidence>
<dbReference type="InterPro" id="IPR002464">
    <property type="entry name" value="DNA/RNA_helicase_DEAH_CS"/>
</dbReference>
<keyword evidence="3" id="KW-0378">Hydrolase</keyword>
<proteinExistence type="inferred from homology"/>
<dbReference type="GO" id="GO:0006281">
    <property type="term" value="P:DNA repair"/>
    <property type="evidence" value="ECO:0007669"/>
    <property type="project" value="TreeGrafter"/>
</dbReference>
<organism evidence="13 14">
    <name type="scientific">Friedmanniella luteola</name>
    <dbReference type="NCBI Taxonomy" id="546871"/>
    <lineage>
        <taxon>Bacteria</taxon>
        <taxon>Bacillati</taxon>
        <taxon>Actinomycetota</taxon>
        <taxon>Actinomycetes</taxon>
        <taxon>Propionibacteriales</taxon>
        <taxon>Nocardioidaceae</taxon>
        <taxon>Friedmanniella</taxon>
    </lineage>
</organism>
<dbReference type="Gene3D" id="3.40.50.300">
    <property type="entry name" value="P-loop containing nucleotide triphosphate hydrolases"/>
    <property type="match status" value="2"/>
</dbReference>
<evidence type="ECO:0000313" key="13">
    <source>
        <dbReference type="EMBL" id="SDR83042.1"/>
    </source>
</evidence>
<accession>A0A1H1M909</accession>
<keyword evidence="10" id="KW-0812">Transmembrane</keyword>
<dbReference type="Proteomes" id="UP000199092">
    <property type="component" value="Chromosome I"/>
</dbReference>
<dbReference type="PROSITE" id="PS51194">
    <property type="entry name" value="HELICASE_CTER"/>
    <property type="match status" value="1"/>
</dbReference>
<dbReference type="InterPro" id="IPR011545">
    <property type="entry name" value="DEAD/DEAH_box_helicase_dom"/>
</dbReference>
<dbReference type="SUPFAM" id="SSF52540">
    <property type="entry name" value="P-loop containing nucleoside triphosphate hydrolases"/>
    <property type="match status" value="1"/>
</dbReference>
<keyword evidence="13" id="KW-0347">Helicase</keyword>
<keyword evidence="14" id="KW-1185">Reference proteome</keyword>
<keyword evidence="5" id="KW-0238">DNA-binding</keyword>
<dbReference type="InterPro" id="IPR014001">
    <property type="entry name" value="Helicase_ATP-bd"/>
</dbReference>
<keyword evidence="4" id="KW-0067">ATP-binding</keyword>
<dbReference type="GO" id="GO:0043138">
    <property type="term" value="F:3'-5' DNA helicase activity"/>
    <property type="evidence" value="ECO:0007669"/>
    <property type="project" value="UniProtKB-EC"/>
</dbReference>
<dbReference type="GO" id="GO:0006310">
    <property type="term" value="P:DNA recombination"/>
    <property type="evidence" value="ECO:0007669"/>
    <property type="project" value="TreeGrafter"/>
</dbReference>
<evidence type="ECO:0000256" key="9">
    <source>
        <dbReference type="SAM" id="MobiDB-lite"/>
    </source>
</evidence>
<dbReference type="SMART" id="SM00490">
    <property type="entry name" value="HELICc"/>
    <property type="match status" value="1"/>
</dbReference>
<dbReference type="InterPro" id="IPR001650">
    <property type="entry name" value="Helicase_C-like"/>
</dbReference>
<evidence type="ECO:0000259" key="11">
    <source>
        <dbReference type="PROSITE" id="PS51192"/>
    </source>
</evidence>
<reference evidence="13 14" key="1">
    <citation type="submission" date="2016-10" db="EMBL/GenBank/DDBJ databases">
        <authorList>
            <person name="de Groot N.N."/>
        </authorList>
    </citation>
    <scope>NUCLEOTIDE SEQUENCE [LARGE SCALE GENOMIC DNA]</scope>
    <source>
        <strain evidence="13 14">DSM 21741</strain>
    </source>
</reference>
<evidence type="ECO:0000256" key="2">
    <source>
        <dbReference type="ARBA" id="ARBA00022741"/>
    </source>
</evidence>
<feature type="domain" description="Helicase C-terminal" evidence="12">
    <location>
        <begin position="264"/>
        <end position="426"/>
    </location>
</feature>
<dbReference type="EMBL" id="LT629749">
    <property type="protein sequence ID" value="SDR83042.1"/>
    <property type="molecule type" value="Genomic_DNA"/>
</dbReference>
<dbReference type="SMART" id="SM00487">
    <property type="entry name" value="DEXDc"/>
    <property type="match status" value="1"/>
</dbReference>
<feature type="domain" description="Helicase ATP-binding" evidence="11">
    <location>
        <begin position="71"/>
        <end position="245"/>
    </location>
</feature>
<comment type="similarity">
    <text evidence="1">Belongs to the helicase family. RecQ subfamily.</text>
</comment>
<feature type="compositionally biased region" description="Gly residues" evidence="9">
    <location>
        <begin position="19"/>
        <end position="32"/>
    </location>
</feature>
<evidence type="ECO:0000259" key="12">
    <source>
        <dbReference type="PROSITE" id="PS51194"/>
    </source>
</evidence>
<keyword evidence="10" id="KW-0472">Membrane</keyword>
<dbReference type="PROSITE" id="PS00690">
    <property type="entry name" value="DEAH_ATP_HELICASE"/>
    <property type="match status" value="1"/>
</dbReference>
<feature type="transmembrane region" description="Helical" evidence="10">
    <location>
        <begin position="693"/>
        <end position="715"/>
    </location>
</feature>
<dbReference type="InterPro" id="IPR027417">
    <property type="entry name" value="P-loop_NTPase"/>
</dbReference>
<comment type="catalytic activity">
    <reaction evidence="7">
        <text>Couples ATP hydrolysis with the unwinding of duplex DNA by translocating in the 3'-5' direction.</text>
        <dbReference type="EC" id="5.6.2.4"/>
    </reaction>
</comment>
<dbReference type="Pfam" id="PF00271">
    <property type="entry name" value="Helicase_C"/>
    <property type="match status" value="1"/>
</dbReference>
<evidence type="ECO:0000256" key="10">
    <source>
        <dbReference type="SAM" id="Phobius"/>
    </source>
</evidence>
<feature type="region of interest" description="Disordered" evidence="9">
    <location>
        <begin position="18"/>
        <end position="37"/>
    </location>
</feature>
<name>A0A1H1M909_9ACTN</name>
<dbReference type="PANTHER" id="PTHR13710">
    <property type="entry name" value="DNA HELICASE RECQ FAMILY MEMBER"/>
    <property type="match status" value="1"/>
</dbReference>
<dbReference type="PROSITE" id="PS51192">
    <property type="entry name" value="HELICASE_ATP_BIND_1"/>
    <property type="match status" value="1"/>
</dbReference>
<keyword evidence="10" id="KW-1133">Transmembrane helix</keyword>
<dbReference type="GO" id="GO:0005737">
    <property type="term" value="C:cytoplasm"/>
    <property type="evidence" value="ECO:0007669"/>
    <property type="project" value="TreeGrafter"/>
</dbReference>